<evidence type="ECO:0000313" key="7">
    <source>
        <dbReference type="Proteomes" id="UP001159405"/>
    </source>
</evidence>
<dbReference type="Proteomes" id="UP001159405">
    <property type="component" value="Unassembled WGS sequence"/>
</dbReference>
<dbReference type="Pfam" id="PF15619">
    <property type="entry name" value="Lebercilin"/>
    <property type="match status" value="1"/>
</dbReference>
<feature type="compositionally biased region" description="Acidic residues" evidence="4">
    <location>
        <begin position="69"/>
        <end position="78"/>
    </location>
</feature>
<keyword evidence="2 3" id="KW-0175">Coiled coil</keyword>
<feature type="compositionally biased region" description="Basic and acidic residues" evidence="4">
    <location>
        <begin position="668"/>
        <end position="677"/>
    </location>
</feature>
<organism evidence="6 7">
    <name type="scientific">Porites lobata</name>
    <dbReference type="NCBI Taxonomy" id="104759"/>
    <lineage>
        <taxon>Eukaryota</taxon>
        <taxon>Metazoa</taxon>
        <taxon>Cnidaria</taxon>
        <taxon>Anthozoa</taxon>
        <taxon>Hexacorallia</taxon>
        <taxon>Scleractinia</taxon>
        <taxon>Fungiina</taxon>
        <taxon>Poritidae</taxon>
        <taxon>Porites</taxon>
    </lineage>
</organism>
<feature type="region of interest" description="Disordered" evidence="4">
    <location>
        <begin position="53"/>
        <end position="165"/>
    </location>
</feature>
<evidence type="ECO:0000256" key="1">
    <source>
        <dbReference type="ARBA" id="ARBA00010229"/>
    </source>
</evidence>
<dbReference type="PANTHER" id="PTHR16650:SF6">
    <property type="entry name" value="GH21622P"/>
    <property type="match status" value="1"/>
</dbReference>
<feature type="region of interest" description="Disordered" evidence="4">
    <location>
        <begin position="757"/>
        <end position="777"/>
    </location>
</feature>
<name>A0ABN8NYX9_9CNID</name>
<proteinExistence type="inferred from homology"/>
<evidence type="ECO:0000259" key="5">
    <source>
        <dbReference type="Pfam" id="PF15619"/>
    </source>
</evidence>
<feature type="compositionally biased region" description="Polar residues" evidence="4">
    <location>
        <begin position="148"/>
        <end position="159"/>
    </location>
</feature>
<sequence>MTLEFENPPFLSNIGLNSSYNDETDFTALDRLTSKVKKSSVISVTRKEGLFAEEKNQDSGEMSGKYSDDYDSYEDDFDSSSPTKEASRRYSRSSRHSRRSERDRTPSSSPPKYRSRSKKASSRRDSFASYRSAYSTTRGPTKPRNKKSQSATSKMTTKTAGGESSMMRRVLSANKHKVSRLANIMEELQQEVEELKLENRSLKRVSHRQEREIRKIDEEEAALPVLLQRHSAEMRTLKERLKKNQEVLHRKEKESQDRDHEIQKLRDKVKSYRELSQEKKLGERAALAKKLENVESEVTLKDKKIMELEKAISLKDKARQREMKEQKDRYKHAKEELQRVQEDFRSLRERLQEKEKELDEKNIYHYQITKQKKKGATLPALPAGPRAPAISAPVIHAAKSGDTQEKRANVFLTNAPSDTGSVLTDEAERSFKVEVRQDKPAVSEAVKPIVLEANKGDKDDEDRFRADAEERSRLDEEERRRRLEEEELRRRDEKERTRREEEEKRKAEEERRRREEEEKLNKQRQEEEERLRKHKEEEERKRFEEDAEVRRKKDLLLARMRAIDTGNDKPDSGVTVGHTAADPPVDNKPKKLPIFLQSDQPEPQKAKPAPKSVASDDDVFSDIGGDRKKRSSARSKHSGYSYDFKQTVENLHHGLPAHVSLENIKDQSAKVDGKDSLSDDLSFGSYKPTLGRRAAAKRDSREKDELSFGGYNPSFGAKKDTTRKNSGLDFGTGKKAIPQKEQNAVIFGDYKPTLGGAPTKTASTQQNGDIFGDRDSQVRNRRTRGFASKGASVFGDDLFENDNPKPTGEPLFGDKSLNKDKSSYPWENKVDVTRKNSEGDSLLPRRRVHLQQNVRAVNNALGDIDDEIEEVIL</sequence>
<comment type="similarity">
    <text evidence="1">Belongs to the LCA5 family.</text>
</comment>
<feature type="coiled-coil region" evidence="3">
    <location>
        <begin position="171"/>
        <end position="364"/>
    </location>
</feature>
<evidence type="ECO:0000313" key="6">
    <source>
        <dbReference type="EMBL" id="CAH3126497.1"/>
    </source>
</evidence>
<feature type="compositionally biased region" description="Basic residues" evidence="4">
    <location>
        <begin position="89"/>
        <end position="99"/>
    </location>
</feature>
<feature type="domain" description="Lebercilin" evidence="5">
    <location>
        <begin position="167"/>
        <end position="358"/>
    </location>
</feature>
<dbReference type="InterPro" id="IPR028933">
    <property type="entry name" value="Lebercilin_dom"/>
</dbReference>
<feature type="compositionally biased region" description="Basic and acidic residues" evidence="4">
    <location>
        <begin position="454"/>
        <end position="556"/>
    </location>
</feature>
<feature type="compositionally biased region" description="Basic and acidic residues" evidence="4">
    <location>
        <begin position="696"/>
        <end position="706"/>
    </location>
</feature>
<gene>
    <name evidence="6" type="ORF">PLOB_00032466</name>
</gene>
<feature type="region of interest" description="Disordered" evidence="4">
    <location>
        <begin position="797"/>
        <end position="823"/>
    </location>
</feature>
<dbReference type="EMBL" id="CALNXK010000042">
    <property type="protein sequence ID" value="CAH3126497.1"/>
    <property type="molecule type" value="Genomic_DNA"/>
</dbReference>
<keyword evidence="7" id="KW-1185">Reference proteome</keyword>
<feature type="region of interest" description="Disordered" evidence="4">
    <location>
        <begin position="668"/>
        <end position="735"/>
    </location>
</feature>
<evidence type="ECO:0000256" key="4">
    <source>
        <dbReference type="SAM" id="MobiDB-lite"/>
    </source>
</evidence>
<protein>
    <recommendedName>
        <fullName evidence="5">Lebercilin domain-containing protein</fullName>
    </recommendedName>
</protein>
<dbReference type="PANTHER" id="PTHR16650">
    <property type="entry name" value="C21ORF13-RELATED"/>
    <property type="match status" value="1"/>
</dbReference>
<feature type="region of interest" description="Disordered" evidence="4">
    <location>
        <begin position="435"/>
        <end position="640"/>
    </location>
</feature>
<feature type="compositionally biased region" description="Basic residues" evidence="4">
    <location>
        <begin position="627"/>
        <end position="637"/>
    </location>
</feature>
<accession>A0ABN8NYX9</accession>
<dbReference type="InterPro" id="IPR026188">
    <property type="entry name" value="Lebercilin-like"/>
</dbReference>
<evidence type="ECO:0000256" key="3">
    <source>
        <dbReference type="SAM" id="Coils"/>
    </source>
</evidence>
<reference evidence="6 7" key="1">
    <citation type="submission" date="2022-05" db="EMBL/GenBank/DDBJ databases">
        <authorList>
            <consortium name="Genoscope - CEA"/>
            <person name="William W."/>
        </authorList>
    </citation>
    <scope>NUCLEOTIDE SEQUENCE [LARGE SCALE GENOMIC DNA]</scope>
</reference>
<comment type="caution">
    <text evidence="6">The sequence shown here is derived from an EMBL/GenBank/DDBJ whole genome shotgun (WGS) entry which is preliminary data.</text>
</comment>
<feature type="compositionally biased region" description="Low complexity" evidence="4">
    <location>
        <begin position="600"/>
        <end position="611"/>
    </location>
</feature>
<evidence type="ECO:0000256" key="2">
    <source>
        <dbReference type="ARBA" id="ARBA00023054"/>
    </source>
</evidence>